<dbReference type="EMBL" id="PYDT01000001">
    <property type="protein sequence ID" value="THU74618.1"/>
    <property type="molecule type" value="Genomic_DNA"/>
</dbReference>
<dbReference type="AlphaFoldDB" id="A0A4S8KHI6"/>
<proteinExistence type="predicted"/>
<feature type="transmembrane region" description="Helical" evidence="2">
    <location>
        <begin position="71"/>
        <end position="89"/>
    </location>
</feature>
<accession>A0A4S8KHI6</accession>
<dbReference type="STRING" id="52838.A0A4S8KHI6"/>
<reference evidence="3 4" key="1">
    <citation type="journal article" date="2019" name="Nat. Plants">
        <title>Genome sequencing of Musa balbisiana reveals subgenome evolution and function divergence in polyploid bananas.</title>
        <authorList>
            <person name="Yao X."/>
        </authorList>
    </citation>
    <scope>NUCLEOTIDE SEQUENCE [LARGE SCALE GENOMIC DNA]</scope>
    <source>
        <strain evidence="4">cv. DH-PKW</strain>
        <tissue evidence="3">Leaves</tissue>
    </source>
</reference>
<protein>
    <submittedName>
        <fullName evidence="3">Uncharacterized protein</fullName>
    </submittedName>
</protein>
<feature type="compositionally biased region" description="Acidic residues" evidence="1">
    <location>
        <begin position="144"/>
        <end position="165"/>
    </location>
</feature>
<evidence type="ECO:0000256" key="1">
    <source>
        <dbReference type="SAM" id="MobiDB-lite"/>
    </source>
</evidence>
<feature type="region of interest" description="Disordered" evidence="1">
    <location>
        <begin position="136"/>
        <end position="287"/>
    </location>
</feature>
<keyword evidence="4" id="KW-1185">Reference proteome</keyword>
<evidence type="ECO:0000256" key="2">
    <source>
        <dbReference type="SAM" id="Phobius"/>
    </source>
</evidence>
<dbReference type="PANTHER" id="PTHR33700">
    <property type="entry name" value="MYB-LIKE PROTEIN X"/>
    <property type="match status" value="1"/>
</dbReference>
<feature type="region of interest" description="Disordered" evidence="1">
    <location>
        <begin position="428"/>
        <end position="451"/>
    </location>
</feature>
<comment type="caution">
    <text evidence="3">The sequence shown here is derived from an EMBL/GenBank/DDBJ whole genome shotgun (WGS) entry which is preliminary data.</text>
</comment>
<gene>
    <name evidence="3" type="ORF">C4D60_Mb04t35280</name>
</gene>
<evidence type="ECO:0000313" key="3">
    <source>
        <dbReference type="EMBL" id="THU74618.1"/>
    </source>
</evidence>
<dbReference type="Proteomes" id="UP000317650">
    <property type="component" value="Chromosome 4"/>
</dbReference>
<keyword evidence="2" id="KW-0472">Membrane</keyword>
<keyword evidence="2" id="KW-1133">Transmembrane helix</keyword>
<keyword evidence="2" id="KW-0812">Transmembrane</keyword>
<feature type="compositionally biased region" description="Basic and acidic residues" evidence="1">
    <location>
        <begin position="247"/>
        <end position="283"/>
    </location>
</feature>
<name>A0A4S8KHI6_MUSBA</name>
<feature type="compositionally biased region" description="Acidic residues" evidence="1">
    <location>
        <begin position="172"/>
        <end position="216"/>
    </location>
</feature>
<dbReference type="PANTHER" id="PTHR33700:SF4">
    <property type="entry name" value="MYB-LIKE PROTEIN X"/>
    <property type="match status" value="1"/>
</dbReference>
<sequence>MERWIQDGPYTRFSSPHDAEAGSLKKFLLLDDAVVAVKSANLRNSRELSSNIITMLRQASSRSQRNKGLKMRNVLQICLLVAVCFWLLYQMKHTYDKKKASSEQNTRVLNDVVDSQSDFMDLGRKGLPYNKVTVPGDKIHIKEEENEEVEEEEDGETQQTMEDEEAKGIGDDVIDEQDSEQGDEQDDQERPDEEVEDGEDKNDPLEEGEFIEDQEHEEGSSQEAHEKIYKSDDASSAVLQENQVTETEDKIDSKIDTMEEEQLRNNENDTETKDTIGRMDDGPKGNNDVNVTVLAVIGNETIQNNSLTINKDAAEKTGKELSPNSQTKLQVNSTIVRVSDDQLKLETDSPIAVSTNETEGKANIVHVKNGAHSTRLVEDHNTAIALGSPIEDNSNLKSVVEEQLQKSNTTIGHNSVEELSNVSLATNENRGADEGDLAGSSHRMVTEEERDARTDLSTLPDIQNDIKNIEGDAAETLQVGARKLWTGAVKAVNHELSFHV</sequence>
<evidence type="ECO:0000313" key="4">
    <source>
        <dbReference type="Proteomes" id="UP000317650"/>
    </source>
</evidence>
<organism evidence="3 4">
    <name type="scientific">Musa balbisiana</name>
    <name type="common">Banana</name>
    <dbReference type="NCBI Taxonomy" id="52838"/>
    <lineage>
        <taxon>Eukaryota</taxon>
        <taxon>Viridiplantae</taxon>
        <taxon>Streptophyta</taxon>
        <taxon>Embryophyta</taxon>
        <taxon>Tracheophyta</taxon>
        <taxon>Spermatophyta</taxon>
        <taxon>Magnoliopsida</taxon>
        <taxon>Liliopsida</taxon>
        <taxon>Zingiberales</taxon>
        <taxon>Musaceae</taxon>
        <taxon>Musa</taxon>
    </lineage>
</organism>
<feature type="compositionally biased region" description="Basic and acidic residues" evidence="1">
    <location>
        <begin position="217"/>
        <end position="233"/>
    </location>
</feature>